<dbReference type="Gene3D" id="3.30.70.270">
    <property type="match status" value="1"/>
</dbReference>
<evidence type="ECO:0000259" key="4">
    <source>
        <dbReference type="PROSITE" id="PS50887"/>
    </source>
</evidence>
<dbReference type="RefSeq" id="WP_284100134.1">
    <property type="nucleotide sequence ID" value="NZ_JARRAF010000006.1"/>
</dbReference>
<comment type="caution">
    <text evidence="5">The sequence shown here is derived from an EMBL/GenBank/DDBJ whole genome shotgun (WGS) entry which is preliminary data.</text>
</comment>
<dbReference type="InterPro" id="IPR011006">
    <property type="entry name" value="CheY-like_superfamily"/>
</dbReference>
<dbReference type="PANTHER" id="PTHR44591">
    <property type="entry name" value="STRESS RESPONSE REGULATOR PROTEIN 1"/>
    <property type="match status" value="1"/>
</dbReference>
<evidence type="ECO:0000259" key="3">
    <source>
        <dbReference type="PROSITE" id="PS50110"/>
    </source>
</evidence>
<dbReference type="CDD" id="cd01949">
    <property type="entry name" value="GGDEF"/>
    <property type="match status" value="1"/>
</dbReference>
<dbReference type="InterPro" id="IPR043128">
    <property type="entry name" value="Rev_trsase/Diguanyl_cyclase"/>
</dbReference>
<dbReference type="Pfam" id="PF00072">
    <property type="entry name" value="Response_reg"/>
    <property type="match status" value="1"/>
</dbReference>
<feature type="modified residue" description="4-aspartylphosphate" evidence="2">
    <location>
        <position position="61"/>
    </location>
</feature>
<gene>
    <name evidence="5" type="ORF">PZA18_07190</name>
</gene>
<organism evidence="5 6">
    <name type="scientific">Parachitinimonas caeni</name>
    <dbReference type="NCBI Taxonomy" id="3031301"/>
    <lineage>
        <taxon>Bacteria</taxon>
        <taxon>Pseudomonadati</taxon>
        <taxon>Pseudomonadota</taxon>
        <taxon>Betaproteobacteria</taxon>
        <taxon>Neisseriales</taxon>
        <taxon>Chitinibacteraceae</taxon>
        <taxon>Parachitinimonas</taxon>
    </lineage>
</organism>
<dbReference type="Pfam" id="PF00990">
    <property type="entry name" value="GGDEF"/>
    <property type="match status" value="1"/>
</dbReference>
<dbReference type="SMART" id="SM00448">
    <property type="entry name" value="REC"/>
    <property type="match status" value="1"/>
</dbReference>
<dbReference type="SUPFAM" id="SSF55073">
    <property type="entry name" value="Nucleotide cyclase"/>
    <property type="match status" value="1"/>
</dbReference>
<dbReference type="EMBL" id="JARRAF010000006">
    <property type="protein sequence ID" value="MDK2123831.1"/>
    <property type="molecule type" value="Genomic_DNA"/>
</dbReference>
<evidence type="ECO:0000313" key="6">
    <source>
        <dbReference type="Proteomes" id="UP001172778"/>
    </source>
</evidence>
<dbReference type="PROSITE" id="PS50110">
    <property type="entry name" value="RESPONSE_REGULATORY"/>
    <property type="match status" value="1"/>
</dbReference>
<dbReference type="Proteomes" id="UP001172778">
    <property type="component" value="Unassembled WGS sequence"/>
</dbReference>
<dbReference type="InterPro" id="IPR000160">
    <property type="entry name" value="GGDEF_dom"/>
</dbReference>
<dbReference type="NCBIfam" id="TIGR00254">
    <property type="entry name" value="GGDEF"/>
    <property type="match status" value="1"/>
</dbReference>
<dbReference type="PROSITE" id="PS50887">
    <property type="entry name" value="GGDEF"/>
    <property type="match status" value="1"/>
</dbReference>
<keyword evidence="6" id="KW-1185">Reference proteome</keyword>
<evidence type="ECO:0000256" key="1">
    <source>
        <dbReference type="ARBA" id="ARBA00022553"/>
    </source>
</evidence>
<proteinExistence type="predicted"/>
<feature type="domain" description="GGDEF" evidence="4">
    <location>
        <begin position="180"/>
        <end position="314"/>
    </location>
</feature>
<dbReference type="InterPro" id="IPR001789">
    <property type="entry name" value="Sig_transdc_resp-reg_receiver"/>
</dbReference>
<accession>A0ABT7DUS9</accession>
<keyword evidence="1 2" id="KW-0597">Phosphoprotein</keyword>
<dbReference type="SMART" id="SM00267">
    <property type="entry name" value="GGDEF"/>
    <property type="match status" value="1"/>
</dbReference>
<dbReference type="InterPro" id="IPR029787">
    <property type="entry name" value="Nucleotide_cyclase"/>
</dbReference>
<reference evidence="5" key="1">
    <citation type="submission" date="2023-03" db="EMBL/GenBank/DDBJ databases">
        <title>Chitinimonas shenzhenensis gen. nov., sp. nov., a novel member of family Burkholderiaceae isolated from activated sludge collected in Shen Zhen, China.</title>
        <authorList>
            <person name="Wang X."/>
        </authorList>
    </citation>
    <scope>NUCLEOTIDE SEQUENCE</scope>
    <source>
        <strain evidence="5">DQS-5</strain>
    </source>
</reference>
<dbReference type="InterPro" id="IPR050595">
    <property type="entry name" value="Bact_response_regulator"/>
</dbReference>
<dbReference type="SUPFAM" id="SSF52172">
    <property type="entry name" value="CheY-like"/>
    <property type="match status" value="1"/>
</dbReference>
<sequence length="373" mass="40195">MTPPDISGTLPRILVTDDSRIVRATVKKHLSTSFDIIEEADGEAAWERLLADTTVQVLISDLSMPRLDGYGLLARVRNSSDHRIKNLPVIIISGEEEGEAKQLAVDRGANDFITKSTDRAEMIARVSAAAQLSKTARELHATQEVQTKTATTDAVTGLGTQHLLELEGGKALAFAHRHHSEVTLLLIEIDAFAEVAKQIGDAVSQQMLQLLSKLMASKLRKEETLAHLEEARFGLVLPGARVQDSLVLADRLKQTIAAARINYKGQQLKVTASVGVANSVIDGVKDIVGLFDASMARLSKSVEAGGNLVSAPEVPAVSLPPLPLAAAIEQLRSGGAHKVKPHLATLLSEIRPLLEYANKELDLGWNLSKLPRP</sequence>
<evidence type="ECO:0000313" key="5">
    <source>
        <dbReference type="EMBL" id="MDK2123831.1"/>
    </source>
</evidence>
<feature type="domain" description="Response regulatory" evidence="3">
    <location>
        <begin position="12"/>
        <end position="130"/>
    </location>
</feature>
<evidence type="ECO:0000256" key="2">
    <source>
        <dbReference type="PROSITE-ProRule" id="PRU00169"/>
    </source>
</evidence>
<dbReference type="PANTHER" id="PTHR44591:SF3">
    <property type="entry name" value="RESPONSE REGULATORY DOMAIN-CONTAINING PROTEIN"/>
    <property type="match status" value="1"/>
</dbReference>
<dbReference type="Gene3D" id="3.40.50.2300">
    <property type="match status" value="1"/>
</dbReference>
<name>A0ABT7DUS9_9NEIS</name>
<protein>
    <submittedName>
        <fullName evidence="5">Response regulator</fullName>
    </submittedName>
</protein>